<evidence type="ECO:0000313" key="3">
    <source>
        <dbReference type="Proteomes" id="UP000307440"/>
    </source>
</evidence>
<reference evidence="2 3" key="1">
    <citation type="journal article" date="2019" name="Nat. Ecol. Evol.">
        <title>Megaphylogeny resolves global patterns of mushroom evolution.</title>
        <authorList>
            <person name="Varga T."/>
            <person name="Krizsan K."/>
            <person name="Foldi C."/>
            <person name="Dima B."/>
            <person name="Sanchez-Garcia M."/>
            <person name="Sanchez-Ramirez S."/>
            <person name="Szollosi G.J."/>
            <person name="Szarkandi J.G."/>
            <person name="Papp V."/>
            <person name="Albert L."/>
            <person name="Andreopoulos W."/>
            <person name="Angelini C."/>
            <person name="Antonin V."/>
            <person name="Barry K.W."/>
            <person name="Bougher N.L."/>
            <person name="Buchanan P."/>
            <person name="Buyck B."/>
            <person name="Bense V."/>
            <person name="Catcheside P."/>
            <person name="Chovatia M."/>
            <person name="Cooper J."/>
            <person name="Damon W."/>
            <person name="Desjardin D."/>
            <person name="Finy P."/>
            <person name="Geml J."/>
            <person name="Haridas S."/>
            <person name="Hughes K."/>
            <person name="Justo A."/>
            <person name="Karasinski D."/>
            <person name="Kautmanova I."/>
            <person name="Kiss B."/>
            <person name="Kocsube S."/>
            <person name="Kotiranta H."/>
            <person name="LaButti K.M."/>
            <person name="Lechner B.E."/>
            <person name="Liimatainen K."/>
            <person name="Lipzen A."/>
            <person name="Lukacs Z."/>
            <person name="Mihaltcheva S."/>
            <person name="Morgado L.N."/>
            <person name="Niskanen T."/>
            <person name="Noordeloos M.E."/>
            <person name="Ohm R.A."/>
            <person name="Ortiz-Santana B."/>
            <person name="Ovrebo C."/>
            <person name="Racz N."/>
            <person name="Riley R."/>
            <person name="Savchenko A."/>
            <person name="Shiryaev A."/>
            <person name="Soop K."/>
            <person name="Spirin V."/>
            <person name="Szebenyi C."/>
            <person name="Tomsovsky M."/>
            <person name="Tulloss R.E."/>
            <person name="Uehling J."/>
            <person name="Grigoriev I.V."/>
            <person name="Vagvolgyi C."/>
            <person name="Papp T."/>
            <person name="Martin F.M."/>
            <person name="Miettinen O."/>
            <person name="Hibbett D.S."/>
            <person name="Nagy L.G."/>
        </authorList>
    </citation>
    <scope>NUCLEOTIDE SEQUENCE [LARGE SCALE GENOMIC DNA]</scope>
    <source>
        <strain evidence="2 3">CBS 121175</strain>
    </source>
</reference>
<dbReference type="InterPro" id="IPR040976">
    <property type="entry name" value="Pkinase_fungal"/>
</dbReference>
<dbReference type="EMBL" id="ML210342">
    <property type="protein sequence ID" value="TFK19404.1"/>
    <property type="molecule type" value="Genomic_DNA"/>
</dbReference>
<proteinExistence type="predicted"/>
<evidence type="ECO:0000313" key="2">
    <source>
        <dbReference type="EMBL" id="TFK19404.1"/>
    </source>
</evidence>
<protein>
    <recommendedName>
        <fullName evidence="1">Fungal-type protein kinase domain-containing protein</fullName>
    </recommendedName>
</protein>
<dbReference type="AlphaFoldDB" id="A0A5C3KHC8"/>
<sequence length="232" mass="26048">MSFAELNHKHPGTFGRQDHIQVTYLNGSLNIIVMLFAPRFTRLQNPPLALANRKHAPCCTGSDRKDHFNSSNASFNATHSLNDPDVPLRFTQKGDHKLPVGAGYVRRSRHVANANASRPCKKLWEVDSVDEFMKVWIDCVKHHNAAYKKGKILRGDLSENSLMFWRTKGIDSEESGSPSVEGVLNDWDMASKPNIIEQVPTSAEEHRSRSLPFMAMEMLVQDPPPPPTPARP</sequence>
<gene>
    <name evidence="2" type="ORF">FA15DRAFT_709005</name>
</gene>
<dbReference type="Pfam" id="PF17667">
    <property type="entry name" value="Pkinase_fungal"/>
    <property type="match status" value="1"/>
</dbReference>
<feature type="domain" description="Fungal-type protein kinase" evidence="1">
    <location>
        <begin position="117"/>
        <end position="220"/>
    </location>
</feature>
<organism evidence="2 3">
    <name type="scientific">Coprinopsis marcescibilis</name>
    <name type="common">Agaric fungus</name>
    <name type="synonym">Psathyrella marcescibilis</name>
    <dbReference type="NCBI Taxonomy" id="230819"/>
    <lineage>
        <taxon>Eukaryota</taxon>
        <taxon>Fungi</taxon>
        <taxon>Dikarya</taxon>
        <taxon>Basidiomycota</taxon>
        <taxon>Agaricomycotina</taxon>
        <taxon>Agaricomycetes</taxon>
        <taxon>Agaricomycetidae</taxon>
        <taxon>Agaricales</taxon>
        <taxon>Agaricineae</taxon>
        <taxon>Psathyrellaceae</taxon>
        <taxon>Coprinopsis</taxon>
    </lineage>
</organism>
<keyword evidence="3" id="KW-1185">Reference proteome</keyword>
<evidence type="ECO:0000259" key="1">
    <source>
        <dbReference type="Pfam" id="PF17667"/>
    </source>
</evidence>
<dbReference type="STRING" id="230819.A0A5C3KHC8"/>
<name>A0A5C3KHC8_COPMA</name>
<accession>A0A5C3KHC8</accession>
<dbReference type="OrthoDB" id="5569250at2759"/>
<dbReference type="Proteomes" id="UP000307440">
    <property type="component" value="Unassembled WGS sequence"/>
</dbReference>